<feature type="region of interest" description="Disordered" evidence="3">
    <location>
        <begin position="210"/>
        <end position="231"/>
    </location>
</feature>
<feature type="region of interest" description="Disordered" evidence="3">
    <location>
        <begin position="340"/>
        <end position="363"/>
    </location>
</feature>
<reference evidence="6" key="1">
    <citation type="journal article" date="2010" name="Science">
        <title>Plasticity of animal genome architecture unmasked by rapid evolution of a pelagic tunicate.</title>
        <authorList>
            <person name="Denoeud F."/>
            <person name="Henriet S."/>
            <person name="Mungpakdee S."/>
            <person name="Aury J.M."/>
            <person name="Da Silva C."/>
            <person name="Brinkmann H."/>
            <person name="Mikhaleva J."/>
            <person name="Olsen L.C."/>
            <person name="Jubin C."/>
            <person name="Canestro C."/>
            <person name="Bouquet J.M."/>
            <person name="Danks G."/>
            <person name="Poulain J."/>
            <person name="Campsteijn C."/>
            <person name="Adamski M."/>
            <person name="Cross I."/>
            <person name="Yadetie F."/>
            <person name="Muffato M."/>
            <person name="Louis A."/>
            <person name="Butcher S."/>
            <person name="Tsagkogeorga G."/>
            <person name="Konrad A."/>
            <person name="Singh S."/>
            <person name="Jensen M.F."/>
            <person name="Cong E.H."/>
            <person name="Eikeseth-Otteraa H."/>
            <person name="Noel B."/>
            <person name="Anthouard V."/>
            <person name="Porcel B.M."/>
            <person name="Kachouri-Lafond R."/>
            <person name="Nishino A."/>
            <person name="Ugolini M."/>
            <person name="Chourrout P."/>
            <person name="Nishida H."/>
            <person name="Aasland R."/>
            <person name="Huzurbazar S."/>
            <person name="Westhof E."/>
            <person name="Delsuc F."/>
            <person name="Lehrach H."/>
            <person name="Reinhardt R."/>
            <person name="Weissenbach J."/>
            <person name="Roy S.W."/>
            <person name="Artiguenave F."/>
            <person name="Postlethwait J.H."/>
            <person name="Manak J.R."/>
            <person name="Thompson E.M."/>
            <person name="Jaillon O."/>
            <person name="Du Pasquier L."/>
            <person name="Boudinot P."/>
            <person name="Liberles D.A."/>
            <person name="Volff J.N."/>
            <person name="Philippe H."/>
            <person name="Lenhard B."/>
            <person name="Roest Crollius H."/>
            <person name="Wincker P."/>
            <person name="Chourrout D."/>
        </authorList>
    </citation>
    <scope>NUCLEOTIDE SEQUENCE [LARGE SCALE GENOMIC DNA]</scope>
</reference>
<dbReference type="SUPFAM" id="SSF161256">
    <property type="entry name" value="RILP dimerisation region"/>
    <property type="match status" value="1"/>
</dbReference>
<dbReference type="Proteomes" id="UP000011014">
    <property type="component" value="Unassembled WGS sequence"/>
</dbReference>
<name>E4YIX0_OIKDI</name>
<dbReference type="EMBL" id="FN654627">
    <property type="protein sequence ID" value="CBY35431.1"/>
    <property type="molecule type" value="Genomic_DNA"/>
</dbReference>
<feature type="domain" description="RH2" evidence="5">
    <location>
        <begin position="249"/>
        <end position="325"/>
    </location>
</feature>
<keyword evidence="1 2" id="KW-0175">Coiled coil</keyword>
<accession>E4YIX0</accession>
<proteinExistence type="predicted"/>
<gene>
    <name evidence="6" type="ORF">GSOID_T00027243001</name>
</gene>
<evidence type="ECO:0000313" key="6">
    <source>
        <dbReference type="EMBL" id="CBY35431.1"/>
    </source>
</evidence>
<dbReference type="Gene3D" id="1.20.58.1770">
    <property type="match status" value="1"/>
</dbReference>
<dbReference type="PROSITE" id="PS51777">
    <property type="entry name" value="RH2"/>
    <property type="match status" value="1"/>
</dbReference>
<dbReference type="InterPro" id="IPR034743">
    <property type="entry name" value="RH1"/>
</dbReference>
<evidence type="ECO:0000259" key="4">
    <source>
        <dbReference type="PROSITE" id="PS51776"/>
    </source>
</evidence>
<dbReference type="PROSITE" id="PS51776">
    <property type="entry name" value="RH1"/>
    <property type="match status" value="1"/>
</dbReference>
<feature type="coiled-coil region" evidence="2">
    <location>
        <begin position="257"/>
        <end position="284"/>
    </location>
</feature>
<evidence type="ECO:0000259" key="5">
    <source>
        <dbReference type="PROSITE" id="PS51777"/>
    </source>
</evidence>
<feature type="compositionally biased region" description="Polar residues" evidence="3">
    <location>
        <begin position="340"/>
        <end position="360"/>
    </location>
</feature>
<sequence>MLEVSVGDVWELASTISSQLEKLTADFGIEKIQSFVDPTIRALELLESVVEERSQLIELKLTAEKIAENLRNMSSSQENSKDQGTKNFCEKQVYEEQMSSKNIELHQFQQTVAQYKIKDQQQHSEITRQRQMLLTYEKRVTELSDELRLKECAIRELEADCDTLEGEANRLLEINNELRSVHNLTIESSLPPSVINDSIAAELSHCEESFSIDTENLPDRTGPEGEEYQEEEQIDQAWQSKKSLDEKDKPRYTLYELEEVLNEKNKYKERCFVLEEKLRDLTNDESVLWEGLSIKDLEMVEPTTIPVQATTPSTPSDPKSIRKMMSKWFRTGPTAAYQNYQSKSSTQSLQMTPSASQNLYIRSDPIDDDIKTLKANHQKQ</sequence>
<dbReference type="InterPro" id="IPR034744">
    <property type="entry name" value="RH2"/>
</dbReference>
<protein>
    <recommendedName>
        <fullName evidence="7">RH1 domain-containing protein</fullName>
    </recommendedName>
</protein>
<evidence type="ECO:0000256" key="1">
    <source>
        <dbReference type="ARBA" id="ARBA00023054"/>
    </source>
</evidence>
<evidence type="ECO:0008006" key="7">
    <source>
        <dbReference type="Google" id="ProtNLM"/>
    </source>
</evidence>
<evidence type="ECO:0000256" key="2">
    <source>
        <dbReference type="SAM" id="Coils"/>
    </source>
</evidence>
<feature type="domain" description="RH1" evidence="4">
    <location>
        <begin position="1"/>
        <end position="83"/>
    </location>
</feature>
<dbReference type="AlphaFoldDB" id="E4YIX0"/>
<evidence type="ECO:0000256" key="3">
    <source>
        <dbReference type="SAM" id="MobiDB-lite"/>
    </source>
</evidence>
<feature type="coiled-coil region" evidence="2">
    <location>
        <begin position="140"/>
        <end position="174"/>
    </location>
</feature>
<organism evidence="6">
    <name type="scientific">Oikopleura dioica</name>
    <name type="common">Tunicate</name>
    <dbReference type="NCBI Taxonomy" id="34765"/>
    <lineage>
        <taxon>Eukaryota</taxon>
        <taxon>Metazoa</taxon>
        <taxon>Chordata</taxon>
        <taxon>Tunicata</taxon>
        <taxon>Appendicularia</taxon>
        <taxon>Copelata</taxon>
        <taxon>Oikopleuridae</taxon>
        <taxon>Oikopleura</taxon>
    </lineage>
</organism>
<dbReference type="Pfam" id="PF09744">
    <property type="entry name" value="RH1"/>
    <property type="match status" value="1"/>
</dbReference>